<dbReference type="InterPro" id="IPR036388">
    <property type="entry name" value="WH-like_DNA-bd_sf"/>
</dbReference>
<evidence type="ECO:0000259" key="4">
    <source>
        <dbReference type="PROSITE" id="PS51118"/>
    </source>
</evidence>
<keyword evidence="6" id="KW-1185">Reference proteome</keyword>
<dbReference type="Pfam" id="PF01638">
    <property type="entry name" value="HxlR"/>
    <property type="match status" value="1"/>
</dbReference>
<comment type="caution">
    <text evidence="5">The sequence shown here is derived from an EMBL/GenBank/DDBJ whole genome shotgun (WGS) entry which is preliminary data.</text>
</comment>
<name>A0ABM8TWL5_9BURK</name>
<dbReference type="Gene3D" id="1.10.10.10">
    <property type="entry name" value="Winged helix-like DNA-binding domain superfamily/Winged helix DNA-binding domain"/>
    <property type="match status" value="1"/>
</dbReference>
<reference evidence="5 6" key="1">
    <citation type="submission" date="2021-03" db="EMBL/GenBank/DDBJ databases">
        <authorList>
            <person name="Peeters C."/>
        </authorList>
    </citation>
    <scope>NUCLEOTIDE SEQUENCE [LARGE SCALE GENOMIC DNA]</scope>
    <source>
        <strain evidence="5 6">LMG 26411</strain>
    </source>
</reference>
<dbReference type="EMBL" id="CAJPVI010000115">
    <property type="protein sequence ID" value="CAG2161215.1"/>
    <property type="molecule type" value="Genomic_DNA"/>
</dbReference>
<gene>
    <name evidence="5" type="ORF">LMG26411_08077</name>
</gene>
<dbReference type="PROSITE" id="PS51118">
    <property type="entry name" value="HTH_HXLR"/>
    <property type="match status" value="1"/>
</dbReference>
<evidence type="ECO:0000256" key="3">
    <source>
        <dbReference type="ARBA" id="ARBA00023163"/>
    </source>
</evidence>
<protein>
    <recommendedName>
        <fullName evidence="4">HTH hxlR-type domain-containing protein</fullName>
    </recommendedName>
</protein>
<dbReference type="InterPro" id="IPR002577">
    <property type="entry name" value="HTH_HxlR"/>
</dbReference>
<dbReference type="InterPro" id="IPR036390">
    <property type="entry name" value="WH_DNA-bd_sf"/>
</dbReference>
<evidence type="ECO:0000256" key="1">
    <source>
        <dbReference type="ARBA" id="ARBA00023015"/>
    </source>
</evidence>
<keyword evidence="2" id="KW-0238">DNA-binding</keyword>
<accession>A0ABM8TWL5</accession>
<dbReference type="Proteomes" id="UP000672657">
    <property type="component" value="Unassembled WGS sequence"/>
</dbReference>
<feature type="domain" description="HTH hxlR-type" evidence="4">
    <location>
        <begin position="1"/>
        <end position="72"/>
    </location>
</feature>
<evidence type="ECO:0000313" key="5">
    <source>
        <dbReference type="EMBL" id="CAG2161215.1"/>
    </source>
</evidence>
<organism evidence="5 6">
    <name type="scientific">Cupriavidus numazuensis</name>
    <dbReference type="NCBI Taxonomy" id="221992"/>
    <lineage>
        <taxon>Bacteria</taxon>
        <taxon>Pseudomonadati</taxon>
        <taxon>Pseudomonadota</taxon>
        <taxon>Betaproteobacteria</taxon>
        <taxon>Burkholderiales</taxon>
        <taxon>Burkholderiaceae</taxon>
        <taxon>Cupriavidus</taxon>
    </lineage>
</organism>
<proteinExistence type="predicted"/>
<evidence type="ECO:0000256" key="2">
    <source>
        <dbReference type="ARBA" id="ARBA00023125"/>
    </source>
</evidence>
<dbReference type="PANTHER" id="PTHR33204">
    <property type="entry name" value="TRANSCRIPTIONAL REGULATOR, MARR FAMILY"/>
    <property type="match status" value="1"/>
</dbReference>
<evidence type="ECO:0000313" key="6">
    <source>
        <dbReference type="Proteomes" id="UP000672657"/>
    </source>
</evidence>
<keyword evidence="1" id="KW-0805">Transcription regulation</keyword>
<dbReference type="SUPFAM" id="SSF46785">
    <property type="entry name" value="Winged helix' DNA-binding domain"/>
    <property type="match status" value="1"/>
</dbReference>
<dbReference type="PANTHER" id="PTHR33204:SF18">
    <property type="entry name" value="TRANSCRIPTIONAL REGULATORY PROTEIN"/>
    <property type="match status" value="1"/>
</dbReference>
<sequence length="72" mass="8110">MHYFREFLNAGEGIATNVLTDRLKMLVSEGMVIREEGSSGKGQAAYHATRKGMELLPILNAVKDWGKKYRPK</sequence>
<keyword evidence="3" id="KW-0804">Transcription</keyword>